<keyword evidence="2" id="KW-1185">Reference proteome</keyword>
<protein>
    <submittedName>
        <fullName evidence="1">Uncharacterized protein</fullName>
    </submittedName>
</protein>
<evidence type="ECO:0000313" key="2">
    <source>
        <dbReference type="Proteomes" id="UP000007306"/>
    </source>
</evidence>
<sequence>MELWWRRGVDAAVAEWMQQAPKGHGSGSRQWRWSGSSGFSKFKSENYSPFNAAATFNRCGGIDLGKGERGVGGAADLGDDRSRVAVRWEGGGAVETTLGGSVDHNSKSRSERAWGGRSGEEFLAVDGSITGGMADGGGAGGRQDHWRAPAADRMVMATWENDESGWRGCVVVKESARGAIPYTHRVMLSDWLLGVTRSNRICKDKDSACSLPPLVLPKSSFDKELAILLKACKNKEGGGISKSKV</sequence>
<dbReference type="EnsemblPlants" id="ORGLA09G0009100.1">
    <property type="protein sequence ID" value="ORGLA09G0009100.1"/>
    <property type="gene ID" value="ORGLA09G0009100"/>
</dbReference>
<dbReference type="AlphaFoldDB" id="I1QM12"/>
<reference evidence="1 2" key="2">
    <citation type="submission" date="2018-04" db="EMBL/GenBank/DDBJ databases">
        <title>OglaRS2 (Oryza glaberrima Reference Sequence Version 2).</title>
        <authorList>
            <person name="Zhang J."/>
            <person name="Kudrna D."/>
            <person name="Lee S."/>
            <person name="Talag J."/>
            <person name="Rajasekar S."/>
            <person name="Wing R.A."/>
        </authorList>
    </citation>
    <scope>NUCLEOTIDE SEQUENCE [LARGE SCALE GENOMIC DNA]</scope>
    <source>
        <strain evidence="1 2">cv. IRGC 96717</strain>
    </source>
</reference>
<name>I1QM12_ORYGL</name>
<accession>I1QM12</accession>
<evidence type="ECO:0000313" key="1">
    <source>
        <dbReference type="EnsemblPlants" id="ORGLA09G0009100.1"/>
    </source>
</evidence>
<dbReference type="Gramene" id="ORGLA09G0009100.1">
    <property type="protein sequence ID" value="ORGLA09G0009100.1"/>
    <property type="gene ID" value="ORGLA09G0009100"/>
</dbReference>
<dbReference type="Proteomes" id="UP000007306">
    <property type="component" value="Chromosome 9"/>
</dbReference>
<dbReference type="OMA" id="MATWEND"/>
<proteinExistence type="predicted"/>
<reference evidence="1" key="1">
    <citation type="submission" date="2015-06" db="UniProtKB">
        <authorList>
            <consortium name="EnsemblPlants"/>
        </authorList>
    </citation>
    <scope>IDENTIFICATION</scope>
</reference>
<dbReference type="HOGENOM" id="CLU_099228_0_0_1"/>
<organism evidence="1 2">
    <name type="scientific">Oryza glaberrima</name>
    <name type="common">African rice</name>
    <dbReference type="NCBI Taxonomy" id="4538"/>
    <lineage>
        <taxon>Eukaryota</taxon>
        <taxon>Viridiplantae</taxon>
        <taxon>Streptophyta</taxon>
        <taxon>Embryophyta</taxon>
        <taxon>Tracheophyta</taxon>
        <taxon>Spermatophyta</taxon>
        <taxon>Magnoliopsida</taxon>
        <taxon>Liliopsida</taxon>
        <taxon>Poales</taxon>
        <taxon>Poaceae</taxon>
        <taxon>BOP clade</taxon>
        <taxon>Oryzoideae</taxon>
        <taxon>Oryzeae</taxon>
        <taxon>Oryzinae</taxon>
        <taxon>Oryza</taxon>
    </lineage>
</organism>